<gene>
    <name evidence="8" type="ORF">ACFOEE_12775</name>
</gene>
<evidence type="ECO:0000256" key="3">
    <source>
        <dbReference type="ARBA" id="ARBA00022679"/>
    </source>
</evidence>
<dbReference type="Proteomes" id="UP001595453">
    <property type="component" value="Unassembled WGS sequence"/>
</dbReference>
<dbReference type="PANTHER" id="PTHR47739">
    <property type="entry name" value="TRNA1(VAL) (ADENINE(37)-N6)-METHYLTRANSFERASE"/>
    <property type="match status" value="1"/>
</dbReference>
<keyword evidence="2 6" id="KW-0489">Methyltransferase</keyword>
<keyword evidence="4 6" id="KW-0949">S-adenosyl-L-methionine</keyword>
<dbReference type="InterPro" id="IPR002052">
    <property type="entry name" value="DNA_methylase_N6_adenine_CS"/>
</dbReference>
<dbReference type="PROSITE" id="PS00092">
    <property type="entry name" value="N6_MTASE"/>
    <property type="match status" value="1"/>
</dbReference>
<evidence type="ECO:0000256" key="6">
    <source>
        <dbReference type="HAMAP-Rule" id="MF_01872"/>
    </source>
</evidence>
<evidence type="ECO:0000256" key="5">
    <source>
        <dbReference type="ARBA" id="ARBA00022694"/>
    </source>
</evidence>
<dbReference type="Pfam" id="PF05175">
    <property type="entry name" value="MTS"/>
    <property type="match status" value="1"/>
</dbReference>
<evidence type="ECO:0000256" key="2">
    <source>
        <dbReference type="ARBA" id="ARBA00022603"/>
    </source>
</evidence>
<evidence type="ECO:0000313" key="9">
    <source>
        <dbReference type="Proteomes" id="UP001595453"/>
    </source>
</evidence>
<dbReference type="InterPro" id="IPR050210">
    <property type="entry name" value="tRNA_Adenine-N(6)_MTase"/>
</dbReference>
<dbReference type="InterPro" id="IPR007848">
    <property type="entry name" value="Small_mtfrase_dom"/>
</dbReference>
<dbReference type="EMBL" id="JBHRSD010000022">
    <property type="protein sequence ID" value="MFC3033394.1"/>
    <property type="molecule type" value="Genomic_DNA"/>
</dbReference>
<keyword evidence="5 6" id="KW-0819">tRNA processing</keyword>
<dbReference type="RefSeq" id="WP_377124835.1">
    <property type="nucleotide sequence ID" value="NZ_JBHRSD010000022.1"/>
</dbReference>
<dbReference type="CDD" id="cd02440">
    <property type="entry name" value="AdoMet_MTases"/>
    <property type="match status" value="1"/>
</dbReference>
<feature type="domain" description="Methyltransferase small" evidence="7">
    <location>
        <begin position="35"/>
        <end position="122"/>
    </location>
</feature>
<comment type="similarity">
    <text evidence="6">Belongs to the methyltransferase superfamily. tRNA (adenine-N(6)-)-methyltransferase family.</text>
</comment>
<evidence type="ECO:0000313" key="8">
    <source>
        <dbReference type="EMBL" id="MFC3033394.1"/>
    </source>
</evidence>
<reference evidence="9" key="1">
    <citation type="journal article" date="2019" name="Int. J. Syst. Evol. Microbiol.">
        <title>The Global Catalogue of Microorganisms (GCM) 10K type strain sequencing project: providing services to taxonomists for standard genome sequencing and annotation.</title>
        <authorList>
            <consortium name="The Broad Institute Genomics Platform"/>
            <consortium name="The Broad Institute Genome Sequencing Center for Infectious Disease"/>
            <person name="Wu L."/>
            <person name="Ma J."/>
        </authorList>
    </citation>
    <scope>NUCLEOTIDE SEQUENCE [LARGE SCALE GENOMIC DNA]</scope>
    <source>
        <strain evidence="9">KCTC 42730</strain>
    </source>
</reference>
<dbReference type="GO" id="GO:0032259">
    <property type="term" value="P:methylation"/>
    <property type="evidence" value="ECO:0007669"/>
    <property type="project" value="UniProtKB-KW"/>
</dbReference>
<dbReference type="Gene3D" id="3.40.50.150">
    <property type="entry name" value="Vaccinia Virus protein VP39"/>
    <property type="match status" value="1"/>
</dbReference>
<keyword evidence="9" id="KW-1185">Reference proteome</keyword>
<comment type="catalytic activity">
    <reaction evidence="6">
        <text>adenosine(37) in tRNA1(Val) + S-adenosyl-L-methionine = N(6)-methyladenosine(37) in tRNA1(Val) + S-adenosyl-L-homocysteine + H(+)</text>
        <dbReference type="Rhea" id="RHEA:43160"/>
        <dbReference type="Rhea" id="RHEA-COMP:10369"/>
        <dbReference type="Rhea" id="RHEA-COMP:10370"/>
        <dbReference type="ChEBI" id="CHEBI:15378"/>
        <dbReference type="ChEBI" id="CHEBI:57856"/>
        <dbReference type="ChEBI" id="CHEBI:59789"/>
        <dbReference type="ChEBI" id="CHEBI:74411"/>
        <dbReference type="ChEBI" id="CHEBI:74449"/>
        <dbReference type="EC" id="2.1.1.223"/>
    </reaction>
</comment>
<name>A0ABV7CL98_9GAMM</name>
<dbReference type="HAMAP" id="MF_01872">
    <property type="entry name" value="tRNA_methyltr_YfiC"/>
    <property type="match status" value="1"/>
</dbReference>
<dbReference type="GO" id="GO:0008168">
    <property type="term" value="F:methyltransferase activity"/>
    <property type="evidence" value="ECO:0007669"/>
    <property type="project" value="UniProtKB-KW"/>
</dbReference>
<dbReference type="InterPro" id="IPR022882">
    <property type="entry name" value="tRNA_adenine-N6_MeTrfase"/>
</dbReference>
<evidence type="ECO:0000259" key="7">
    <source>
        <dbReference type="Pfam" id="PF05175"/>
    </source>
</evidence>
<proteinExistence type="inferred from homology"/>
<organism evidence="8 9">
    <name type="scientific">Pseudoalteromonas fenneropenaei</name>
    <dbReference type="NCBI Taxonomy" id="1737459"/>
    <lineage>
        <taxon>Bacteria</taxon>
        <taxon>Pseudomonadati</taxon>
        <taxon>Pseudomonadota</taxon>
        <taxon>Gammaproteobacteria</taxon>
        <taxon>Alteromonadales</taxon>
        <taxon>Pseudoalteromonadaceae</taxon>
        <taxon>Pseudoalteromonas</taxon>
    </lineage>
</organism>
<dbReference type="EC" id="2.1.1.223" evidence="6"/>
<accession>A0ABV7CL98</accession>
<dbReference type="PANTHER" id="PTHR47739:SF1">
    <property type="entry name" value="TRNA1(VAL) (ADENINE(37)-N6)-METHYLTRANSFERASE"/>
    <property type="match status" value="1"/>
</dbReference>
<protein>
    <recommendedName>
        <fullName evidence="6">tRNA1(Val) (adenine(37)-N6)-methyltransferase</fullName>
        <ecNumber evidence="6">2.1.1.223</ecNumber>
    </recommendedName>
    <alternativeName>
        <fullName evidence="6">tRNA m6A37 methyltransferase</fullName>
    </alternativeName>
</protein>
<comment type="caution">
    <text evidence="8">The sequence shown here is derived from an EMBL/GenBank/DDBJ whole genome shotgun (WGS) entry which is preliminary data.</text>
</comment>
<keyword evidence="1 6" id="KW-0963">Cytoplasm</keyword>
<dbReference type="InterPro" id="IPR029063">
    <property type="entry name" value="SAM-dependent_MTases_sf"/>
</dbReference>
<comment type="function">
    <text evidence="6">Specifically methylates the adenine in position 37 of tRNA(1)(Val) (anticodon cmo5UAC).</text>
</comment>
<evidence type="ECO:0000256" key="4">
    <source>
        <dbReference type="ARBA" id="ARBA00022691"/>
    </source>
</evidence>
<sequence>MSCFQFKQFKIEQAHAAMKVSTDGILLGAWASIGSAKRALDIGTGTGLLALMLKQRQPELHITAVELEAGAIQDAEVNFANSGWQDLLLVPSAVQMLQVDKPFDLVISNPPYFNDSLKSPALARTTARHTDSLSFSELIEAFVAHSHSLSRLALILPCHEAQIFINRAAEVGLSLKRHCLVHSKPDKPASRSLMEFAWVAGVMMQESLTIHTETGQYSDEFIALCKAFYLKMSD</sequence>
<evidence type="ECO:0000256" key="1">
    <source>
        <dbReference type="ARBA" id="ARBA00022490"/>
    </source>
</evidence>
<dbReference type="SUPFAM" id="SSF53335">
    <property type="entry name" value="S-adenosyl-L-methionine-dependent methyltransferases"/>
    <property type="match status" value="1"/>
</dbReference>
<comment type="subcellular location">
    <subcellularLocation>
        <location evidence="6">Cytoplasm</location>
    </subcellularLocation>
</comment>
<keyword evidence="3 6" id="KW-0808">Transferase</keyword>